<gene>
    <name evidence="3" type="ORF">ACHAWU_001413</name>
</gene>
<dbReference type="Gene3D" id="3.50.50.60">
    <property type="entry name" value="FAD/NAD(P)-binding domain"/>
    <property type="match status" value="1"/>
</dbReference>
<evidence type="ECO:0000313" key="3">
    <source>
        <dbReference type="EMBL" id="KAL3758021.1"/>
    </source>
</evidence>
<dbReference type="Pfam" id="PF01593">
    <property type="entry name" value="Amino_oxidase"/>
    <property type="match status" value="1"/>
</dbReference>
<feature type="domain" description="Amine oxidase" evidence="2">
    <location>
        <begin position="81"/>
        <end position="539"/>
    </location>
</feature>
<dbReference type="Gene3D" id="1.10.3110.10">
    <property type="entry name" value="protoporphyrinogen ix oxidase, domain 3"/>
    <property type="match status" value="1"/>
</dbReference>
<feature type="signal peptide" evidence="1">
    <location>
        <begin position="1"/>
        <end position="27"/>
    </location>
</feature>
<feature type="chain" id="PRO_5044813155" description="Amine oxidase domain-containing protein" evidence="1">
    <location>
        <begin position="28"/>
        <end position="547"/>
    </location>
</feature>
<dbReference type="Gene3D" id="3.90.660.20">
    <property type="entry name" value="Protoporphyrinogen oxidase, mitochondrial, domain 2"/>
    <property type="match status" value="1"/>
</dbReference>
<sequence length="547" mass="59525">MTYHRHRPTTTLLLLQWAAFQCIPIDAFFTSPRIVIDARSRSSTSNSDTAKQKHAAAITAAQALLSSSCSNHDDNNTSPAPSILLLESSSTLGGRVQSDITSDGYILDKGFAVFVEEYPTSKKLLDYDALGLRQFLPGARVKLGSADAPSSPSSSLLACVSDPIRRPKDILKIMTSPVGSILDKLRLVPLFFILFTKSIEELFEMEESDTLSCLQSTYHFSEEFISTFFAPFLEGVYLAPLQEQSSRMFHFVMKMFTIGSVSLPKGGMQAVTNQLDEKARQLGVDIRLESRVISIAECVTTQGRSGGASGDPTRFVVEVDSTEGGKDLVKARYVIIATDVGVTRQLIPDSISSPPKQRSVGCIYYGFQSPAPLTDPILILNGEGSADNGSRRNTKGYPINNVCFPSVVQTGYAPVGYDLCSVSILEDALAEYEKDDEHASLDGDVRKQLATWFPNYAIDILDEKKWVRKGVYVIPNAQPAHYHGGESKNRNGNCYANVNGGLDCSTFQGMKLPHGMFVCGDHMATSSLNGALESGVNAGDSVANYLR</sequence>
<dbReference type="InterPro" id="IPR036188">
    <property type="entry name" value="FAD/NAD-bd_sf"/>
</dbReference>
<dbReference type="Proteomes" id="UP001530293">
    <property type="component" value="Unassembled WGS sequence"/>
</dbReference>
<keyword evidence="1" id="KW-0732">Signal</keyword>
<evidence type="ECO:0000259" key="2">
    <source>
        <dbReference type="Pfam" id="PF01593"/>
    </source>
</evidence>
<name>A0ABD3M5J5_9STRA</name>
<dbReference type="InterPro" id="IPR002937">
    <property type="entry name" value="Amino_oxidase"/>
</dbReference>
<comment type="caution">
    <text evidence="3">The sequence shown here is derived from an EMBL/GenBank/DDBJ whole genome shotgun (WGS) entry which is preliminary data.</text>
</comment>
<proteinExistence type="predicted"/>
<organism evidence="3 4">
    <name type="scientific">Discostella pseudostelligera</name>
    <dbReference type="NCBI Taxonomy" id="259834"/>
    <lineage>
        <taxon>Eukaryota</taxon>
        <taxon>Sar</taxon>
        <taxon>Stramenopiles</taxon>
        <taxon>Ochrophyta</taxon>
        <taxon>Bacillariophyta</taxon>
        <taxon>Coscinodiscophyceae</taxon>
        <taxon>Thalassiosirophycidae</taxon>
        <taxon>Stephanodiscales</taxon>
        <taxon>Stephanodiscaceae</taxon>
        <taxon>Discostella</taxon>
    </lineage>
</organism>
<dbReference type="EMBL" id="JALLBG020000244">
    <property type="protein sequence ID" value="KAL3758021.1"/>
    <property type="molecule type" value="Genomic_DNA"/>
</dbReference>
<dbReference type="PANTHER" id="PTHR42841">
    <property type="entry name" value="AMINE OXIDASE"/>
    <property type="match status" value="1"/>
</dbReference>
<dbReference type="SUPFAM" id="SSF51905">
    <property type="entry name" value="FAD/NAD(P)-binding domain"/>
    <property type="match status" value="1"/>
</dbReference>
<dbReference type="AlphaFoldDB" id="A0ABD3M5J5"/>
<evidence type="ECO:0000256" key="1">
    <source>
        <dbReference type="SAM" id="SignalP"/>
    </source>
</evidence>
<accession>A0ABD3M5J5</accession>
<evidence type="ECO:0000313" key="4">
    <source>
        <dbReference type="Proteomes" id="UP001530293"/>
    </source>
</evidence>
<reference evidence="3 4" key="1">
    <citation type="submission" date="2024-10" db="EMBL/GenBank/DDBJ databases">
        <title>Updated reference genomes for cyclostephanoid diatoms.</title>
        <authorList>
            <person name="Roberts W.R."/>
            <person name="Alverson A.J."/>
        </authorList>
    </citation>
    <scope>NUCLEOTIDE SEQUENCE [LARGE SCALE GENOMIC DNA]</scope>
    <source>
        <strain evidence="3 4">AJA232-27</strain>
    </source>
</reference>
<keyword evidence="4" id="KW-1185">Reference proteome</keyword>
<protein>
    <recommendedName>
        <fullName evidence="2">Amine oxidase domain-containing protein</fullName>
    </recommendedName>
</protein>